<gene>
    <name evidence="2" type="ORF">NC653_022919</name>
</gene>
<dbReference type="EMBL" id="JAQIZT010000009">
    <property type="protein sequence ID" value="KAJ6984759.1"/>
    <property type="molecule type" value="Genomic_DNA"/>
</dbReference>
<protein>
    <submittedName>
        <fullName evidence="2">Uncharacterized protein</fullName>
    </submittedName>
</protein>
<comment type="caution">
    <text evidence="2">The sequence shown here is derived from an EMBL/GenBank/DDBJ whole genome shotgun (WGS) entry which is preliminary data.</text>
</comment>
<sequence>MPTGKSTTRPGFEKPGGSSSNSHLEPVPISDTGVLPADFVLEDPDSHFIYVCKKMDETAEVSSLDEPAASTNHFKNPEFIVEEDRNKLLSSTRHQAFDVDTIVLLLGHL</sequence>
<evidence type="ECO:0000313" key="2">
    <source>
        <dbReference type="EMBL" id="KAJ6984759.1"/>
    </source>
</evidence>
<organism evidence="2 3">
    <name type="scientific">Populus alba x Populus x berolinensis</name>
    <dbReference type="NCBI Taxonomy" id="444605"/>
    <lineage>
        <taxon>Eukaryota</taxon>
        <taxon>Viridiplantae</taxon>
        <taxon>Streptophyta</taxon>
        <taxon>Embryophyta</taxon>
        <taxon>Tracheophyta</taxon>
        <taxon>Spermatophyta</taxon>
        <taxon>Magnoliopsida</taxon>
        <taxon>eudicotyledons</taxon>
        <taxon>Gunneridae</taxon>
        <taxon>Pentapetalae</taxon>
        <taxon>rosids</taxon>
        <taxon>fabids</taxon>
        <taxon>Malpighiales</taxon>
        <taxon>Salicaceae</taxon>
        <taxon>Saliceae</taxon>
        <taxon>Populus</taxon>
    </lineage>
</organism>
<dbReference type="AlphaFoldDB" id="A0AAD6QA02"/>
<keyword evidence="3" id="KW-1185">Reference proteome</keyword>
<name>A0AAD6QA02_9ROSI</name>
<evidence type="ECO:0000256" key="1">
    <source>
        <dbReference type="SAM" id="MobiDB-lite"/>
    </source>
</evidence>
<evidence type="ECO:0000313" key="3">
    <source>
        <dbReference type="Proteomes" id="UP001164929"/>
    </source>
</evidence>
<accession>A0AAD6QA02</accession>
<feature type="region of interest" description="Disordered" evidence="1">
    <location>
        <begin position="1"/>
        <end position="29"/>
    </location>
</feature>
<proteinExistence type="predicted"/>
<reference evidence="2" key="1">
    <citation type="journal article" date="2023" name="Mol. Ecol. Resour.">
        <title>Chromosome-level genome assembly of a triploid poplar Populus alba 'Berolinensis'.</title>
        <authorList>
            <person name="Chen S."/>
            <person name="Yu Y."/>
            <person name="Wang X."/>
            <person name="Wang S."/>
            <person name="Zhang T."/>
            <person name="Zhou Y."/>
            <person name="He R."/>
            <person name="Meng N."/>
            <person name="Wang Y."/>
            <person name="Liu W."/>
            <person name="Liu Z."/>
            <person name="Liu J."/>
            <person name="Guo Q."/>
            <person name="Huang H."/>
            <person name="Sederoff R.R."/>
            <person name="Wang G."/>
            <person name="Qu G."/>
            <person name="Chen S."/>
        </authorList>
    </citation>
    <scope>NUCLEOTIDE SEQUENCE</scope>
    <source>
        <strain evidence="2">SC-2020</strain>
    </source>
</reference>
<dbReference type="Proteomes" id="UP001164929">
    <property type="component" value="Chromosome 9"/>
</dbReference>